<dbReference type="Pfam" id="PF12680">
    <property type="entry name" value="SnoaL_2"/>
    <property type="match status" value="1"/>
</dbReference>
<dbReference type="SUPFAM" id="SSF54427">
    <property type="entry name" value="NTF2-like"/>
    <property type="match status" value="1"/>
</dbReference>
<feature type="domain" description="SnoaL-like" evidence="1">
    <location>
        <begin position="10"/>
        <end position="112"/>
    </location>
</feature>
<name>K2K1N9_9GAMM</name>
<dbReference type="RefSeq" id="WP_008483061.1">
    <property type="nucleotide sequence ID" value="NZ_AMRI01000004.1"/>
</dbReference>
<accession>K2K1N9</accession>
<sequence>MEEALAQFLDHYQQLDRRNLHLLDAMYSPDVRFIDPAHQLEGLVALHHYFESLYDNVEAVHFRYQSSEVVGNKAWVQWTLVLCHPRLNAGHRFEFDGVSQLLFDKDGKVSLHRDYFDLGAMLYERLPLLGPLVRWVKGRLAQ</sequence>
<dbReference type="OrthoDB" id="1115105at2"/>
<dbReference type="PATRIC" id="fig|745411.4.peg.777"/>
<dbReference type="eggNOG" id="COG3631">
    <property type="taxonomic scope" value="Bacteria"/>
</dbReference>
<keyword evidence="3" id="KW-1185">Reference proteome</keyword>
<gene>
    <name evidence="2" type="ORF">B3C1_03935</name>
</gene>
<evidence type="ECO:0000313" key="2">
    <source>
        <dbReference type="EMBL" id="EKE76714.1"/>
    </source>
</evidence>
<dbReference type="InterPro" id="IPR037401">
    <property type="entry name" value="SnoaL-like"/>
</dbReference>
<protein>
    <submittedName>
        <fullName evidence="2">Transcriptional regulator</fullName>
    </submittedName>
</protein>
<dbReference type="InterPro" id="IPR032710">
    <property type="entry name" value="NTF2-like_dom_sf"/>
</dbReference>
<dbReference type="EMBL" id="AMRI01000004">
    <property type="protein sequence ID" value="EKE76714.1"/>
    <property type="molecule type" value="Genomic_DNA"/>
</dbReference>
<proteinExistence type="predicted"/>
<comment type="caution">
    <text evidence="2">The sequence shown here is derived from an EMBL/GenBank/DDBJ whole genome shotgun (WGS) entry which is preliminary data.</text>
</comment>
<dbReference type="Gene3D" id="3.10.450.50">
    <property type="match status" value="1"/>
</dbReference>
<reference evidence="2 3" key="1">
    <citation type="journal article" date="2012" name="J. Bacteriol.">
        <title>Genome Sequence of Gallaecimonas xiamenensis Type Strain 3-C-1.</title>
        <authorList>
            <person name="Lai Q."/>
            <person name="Wang L."/>
            <person name="Wang W."/>
            <person name="Shao Z."/>
        </authorList>
    </citation>
    <scope>NUCLEOTIDE SEQUENCE [LARGE SCALE GENOMIC DNA]</scope>
    <source>
        <strain evidence="2 3">3-C-1</strain>
    </source>
</reference>
<dbReference type="AlphaFoldDB" id="K2K1N9"/>
<evidence type="ECO:0000259" key="1">
    <source>
        <dbReference type="Pfam" id="PF12680"/>
    </source>
</evidence>
<evidence type="ECO:0000313" key="3">
    <source>
        <dbReference type="Proteomes" id="UP000006755"/>
    </source>
</evidence>
<dbReference type="STRING" id="745411.B3C1_03935"/>
<dbReference type="Proteomes" id="UP000006755">
    <property type="component" value="Unassembled WGS sequence"/>
</dbReference>
<organism evidence="2 3">
    <name type="scientific">Gallaecimonas xiamenensis 3-C-1</name>
    <dbReference type="NCBI Taxonomy" id="745411"/>
    <lineage>
        <taxon>Bacteria</taxon>
        <taxon>Pseudomonadati</taxon>
        <taxon>Pseudomonadota</taxon>
        <taxon>Gammaproteobacteria</taxon>
        <taxon>Enterobacterales</taxon>
        <taxon>Gallaecimonadaceae</taxon>
        <taxon>Gallaecimonas</taxon>
    </lineage>
</organism>